<evidence type="ECO:0000256" key="1">
    <source>
        <dbReference type="ARBA" id="ARBA00023015"/>
    </source>
</evidence>
<accession>A0A918TUW4</accession>
<gene>
    <name evidence="4" type="ORF">GCM10007100_33130</name>
</gene>
<dbReference type="InterPro" id="IPR039425">
    <property type="entry name" value="RNA_pol_sigma-70-like"/>
</dbReference>
<dbReference type="GO" id="GO:0016987">
    <property type="term" value="F:sigma factor activity"/>
    <property type="evidence" value="ECO:0007669"/>
    <property type="project" value="UniProtKB-KW"/>
</dbReference>
<dbReference type="GO" id="GO:0006352">
    <property type="term" value="P:DNA-templated transcription initiation"/>
    <property type="evidence" value="ECO:0007669"/>
    <property type="project" value="InterPro"/>
</dbReference>
<reference evidence="4" key="1">
    <citation type="journal article" date="2014" name="Int. J. Syst. Evol. Microbiol.">
        <title>Complete genome sequence of Corynebacterium casei LMG S-19264T (=DSM 44701T), isolated from a smear-ripened cheese.</title>
        <authorList>
            <consortium name="US DOE Joint Genome Institute (JGI-PGF)"/>
            <person name="Walter F."/>
            <person name="Albersmeier A."/>
            <person name="Kalinowski J."/>
            <person name="Ruckert C."/>
        </authorList>
    </citation>
    <scope>NUCLEOTIDE SEQUENCE</scope>
    <source>
        <strain evidence="4">KCTC 12988</strain>
    </source>
</reference>
<dbReference type="SUPFAM" id="SSF88946">
    <property type="entry name" value="Sigma2 domain of RNA polymerase sigma factors"/>
    <property type="match status" value="1"/>
</dbReference>
<comment type="caution">
    <text evidence="4">The sequence shown here is derived from an EMBL/GenBank/DDBJ whole genome shotgun (WGS) entry which is preliminary data.</text>
</comment>
<evidence type="ECO:0000256" key="2">
    <source>
        <dbReference type="ARBA" id="ARBA00023082"/>
    </source>
</evidence>
<protein>
    <submittedName>
        <fullName evidence="4">RNA polymerase subunit sigma-24</fullName>
    </submittedName>
</protein>
<dbReference type="Proteomes" id="UP000644507">
    <property type="component" value="Unassembled WGS sequence"/>
</dbReference>
<keyword evidence="3" id="KW-0804">Transcription</keyword>
<dbReference type="AlphaFoldDB" id="A0A918TUW4"/>
<dbReference type="PANTHER" id="PTHR43133">
    <property type="entry name" value="RNA POLYMERASE ECF-TYPE SIGMA FACTO"/>
    <property type="match status" value="1"/>
</dbReference>
<keyword evidence="5" id="KW-1185">Reference proteome</keyword>
<dbReference type="EMBL" id="BMXI01000016">
    <property type="protein sequence ID" value="GHC63075.1"/>
    <property type="molecule type" value="Genomic_DNA"/>
</dbReference>
<keyword evidence="1" id="KW-0805">Transcription regulation</keyword>
<dbReference type="InterPro" id="IPR036388">
    <property type="entry name" value="WH-like_DNA-bd_sf"/>
</dbReference>
<dbReference type="InterPro" id="IPR013325">
    <property type="entry name" value="RNA_pol_sigma_r2"/>
</dbReference>
<proteinExistence type="predicted"/>
<organism evidence="4 5">
    <name type="scientific">Roseibacillus persicicus</name>
    <dbReference type="NCBI Taxonomy" id="454148"/>
    <lineage>
        <taxon>Bacteria</taxon>
        <taxon>Pseudomonadati</taxon>
        <taxon>Verrucomicrobiota</taxon>
        <taxon>Verrucomicrobiia</taxon>
        <taxon>Verrucomicrobiales</taxon>
        <taxon>Verrucomicrobiaceae</taxon>
        <taxon>Roseibacillus</taxon>
    </lineage>
</organism>
<reference evidence="4" key="2">
    <citation type="submission" date="2020-09" db="EMBL/GenBank/DDBJ databases">
        <authorList>
            <person name="Sun Q."/>
            <person name="Kim S."/>
        </authorList>
    </citation>
    <scope>NUCLEOTIDE SEQUENCE</scope>
    <source>
        <strain evidence="4">KCTC 12988</strain>
    </source>
</reference>
<dbReference type="Gene3D" id="1.10.1740.10">
    <property type="match status" value="1"/>
</dbReference>
<evidence type="ECO:0000256" key="3">
    <source>
        <dbReference type="ARBA" id="ARBA00023163"/>
    </source>
</evidence>
<name>A0A918TUW4_9BACT</name>
<sequence>MTGTGQLPKLVPVEAREQETQGQTFPVTRWSLVVAAGESVENALEEICLLYWKPIYSFLRRSGHSSCDAEDITQTFLTELLRDNALERASRGKGRLRSFLLGSLKRHLTARHRYENAEKRGGGTKALALANSELDFNEAEHQFANMPASGASPDQLFDQRWVLQLLARAHRRLKADYQAVGKGLEYELLKSAVTNTEEMDAPQVAKKLKVAPSTVRVLVHRLRKNFRAAFRDEIAETVSCRSEVDAEFEDLLKSFSKS</sequence>
<evidence type="ECO:0000313" key="4">
    <source>
        <dbReference type="EMBL" id="GHC63075.1"/>
    </source>
</evidence>
<dbReference type="Gene3D" id="1.10.10.10">
    <property type="entry name" value="Winged helix-like DNA-binding domain superfamily/Winged helix DNA-binding domain"/>
    <property type="match status" value="1"/>
</dbReference>
<evidence type="ECO:0000313" key="5">
    <source>
        <dbReference type="Proteomes" id="UP000644507"/>
    </source>
</evidence>
<dbReference type="PANTHER" id="PTHR43133:SF51">
    <property type="entry name" value="RNA POLYMERASE SIGMA FACTOR"/>
    <property type="match status" value="1"/>
</dbReference>
<keyword evidence="2" id="KW-0731">Sigma factor</keyword>